<name>A0A9W9EVS7_9EURO</name>
<dbReference type="InterPro" id="IPR029731">
    <property type="entry name" value="OSGIN1/2"/>
</dbReference>
<dbReference type="OrthoDB" id="412005at2759"/>
<dbReference type="InterPro" id="IPR036188">
    <property type="entry name" value="FAD/NAD-bd_sf"/>
</dbReference>
<dbReference type="Proteomes" id="UP001149165">
    <property type="component" value="Unassembled WGS sequence"/>
</dbReference>
<organism evidence="1 2">
    <name type="scientific">Penicillium angulare</name>
    <dbReference type="NCBI Taxonomy" id="116970"/>
    <lineage>
        <taxon>Eukaryota</taxon>
        <taxon>Fungi</taxon>
        <taxon>Dikarya</taxon>
        <taxon>Ascomycota</taxon>
        <taxon>Pezizomycotina</taxon>
        <taxon>Eurotiomycetes</taxon>
        <taxon>Eurotiomycetidae</taxon>
        <taxon>Eurotiales</taxon>
        <taxon>Aspergillaceae</taxon>
        <taxon>Penicillium</taxon>
    </lineage>
</organism>
<accession>A0A9W9EVS7</accession>
<dbReference type="SUPFAM" id="SSF51905">
    <property type="entry name" value="FAD/NAD(P)-binding domain"/>
    <property type="match status" value="1"/>
</dbReference>
<dbReference type="EMBL" id="JAPQKH010000007">
    <property type="protein sequence ID" value="KAJ5088883.1"/>
    <property type="molecule type" value="Genomic_DNA"/>
</dbReference>
<reference evidence="1" key="1">
    <citation type="submission" date="2022-11" db="EMBL/GenBank/DDBJ databases">
        <authorList>
            <person name="Petersen C."/>
        </authorList>
    </citation>
    <scope>NUCLEOTIDE SEQUENCE</scope>
    <source>
        <strain evidence="1">IBT 30069</strain>
    </source>
</reference>
<evidence type="ECO:0008006" key="3">
    <source>
        <dbReference type="Google" id="ProtNLM"/>
    </source>
</evidence>
<evidence type="ECO:0000313" key="2">
    <source>
        <dbReference type="Proteomes" id="UP001149165"/>
    </source>
</evidence>
<proteinExistence type="predicted"/>
<gene>
    <name evidence="1" type="ORF">N7456_012499</name>
</gene>
<reference evidence="1" key="2">
    <citation type="journal article" date="2023" name="IMA Fungus">
        <title>Comparative genomic study of the Penicillium genus elucidates a diverse pangenome and 15 lateral gene transfer events.</title>
        <authorList>
            <person name="Petersen C."/>
            <person name="Sorensen T."/>
            <person name="Nielsen M.R."/>
            <person name="Sondergaard T.E."/>
            <person name="Sorensen J.L."/>
            <person name="Fitzpatrick D.A."/>
            <person name="Frisvad J.C."/>
            <person name="Nielsen K.L."/>
        </authorList>
    </citation>
    <scope>NUCLEOTIDE SEQUENCE</scope>
    <source>
        <strain evidence="1">IBT 30069</strain>
    </source>
</reference>
<evidence type="ECO:0000313" key="1">
    <source>
        <dbReference type="EMBL" id="KAJ5088883.1"/>
    </source>
</evidence>
<dbReference type="AlphaFoldDB" id="A0A9W9EVS7"/>
<sequence>METDTVVVGNGPSAMILSYILHGWIPFYSSDPPHPDPLLDTKLKSASNLLDLDVDELTAHFAASRLSYSTQALPINVLLDTLVRPSLDTEESGNISNVQWRHMPEKAISHLVFGNSPNPGGQWTEEPSGASWDIQTLSYAAMLSLPGYSFADHHKKGTGQDLAPFTRPARREIAEYFRVYPTAVHIDHVFRCGEELNGISRTANGFYIKSHDLHCKRLVLASGIFSEILAPLPILQPILQTQPTPTVPLLVVGSGFTAADAIISASPDQKIIHVFKWAPEDRPSPLRACHQQAYPEYAGVYRQMKKAALAVDGVPSRRSKPRRGLSNAFLESRQWDEVYEGLSNVEITAVEIEDGLAQVTFRRTDGTTFSRAVKGLVYAAGRRGSLGYLDTKLRTEILKHNNLDSDAVTMQSLRAQAIDDLEVAPGVHIIGSLTGDSLVRFAYGGCVYAAGHLIEGREKQRVTRSACSSAASIQAHSLSLPVMNGIDGHHIYPSDIPEVTREDTVSKVSTVSSSQGWWHTLAHMWKDFLR</sequence>
<dbReference type="PANTHER" id="PTHR15192">
    <property type="entry name" value="PROTEIN CBG05349"/>
    <property type="match status" value="1"/>
</dbReference>
<dbReference type="Gene3D" id="3.50.50.60">
    <property type="entry name" value="FAD/NAD(P)-binding domain"/>
    <property type="match status" value="1"/>
</dbReference>
<dbReference type="PANTHER" id="PTHR15192:SF8">
    <property type="entry name" value="FAD_NAD(P)-BINDING DOMAIN-CONTAINING PROTEIN"/>
    <property type="match status" value="1"/>
</dbReference>
<keyword evidence="2" id="KW-1185">Reference proteome</keyword>
<comment type="caution">
    <text evidence="1">The sequence shown here is derived from an EMBL/GenBank/DDBJ whole genome shotgun (WGS) entry which is preliminary data.</text>
</comment>
<protein>
    <recommendedName>
        <fullName evidence="3">FAD/NAD(P)-binding domain-containing protein</fullName>
    </recommendedName>
</protein>